<dbReference type="InterPro" id="IPR017452">
    <property type="entry name" value="GPCR_Rhodpsn_7TM"/>
</dbReference>
<gene>
    <name evidence="12" type="ORF">OCBIM_22020068mg</name>
</gene>
<feature type="transmembrane region" description="Helical" evidence="10">
    <location>
        <begin position="145"/>
        <end position="165"/>
    </location>
</feature>
<comment type="subcellular location">
    <subcellularLocation>
        <location evidence="1">Cell membrane</location>
        <topology evidence="1">Multi-pass membrane protein</topology>
    </subcellularLocation>
</comment>
<evidence type="ECO:0000256" key="2">
    <source>
        <dbReference type="ARBA" id="ARBA00022475"/>
    </source>
</evidence>
<dbReference type="PROSITE" id="PS00237">
    <property type="entry name" value="G_PROTEIN_RECEP_F1_1"/>
    <property type="match status" value="1"/>
</dbReference>
<protein>
    <recommendedName>
        <fullName evidence="11">G-protein coupled receptors family 1 profile domain-containing protein</fullName>
    </recommendedName>
</protein>
<dbReference type="STRING" id="37653.A0A0L8H8I0"/>
<keyword evidence="7 9" id="KW-0675">Receptor</keyword>
<feature type="transmembrane region" description="Helical" evidence="10">
    <location>
        <begin position="26"/>
        <end position="52"/>
    </location>
</feature>
<dbReference type="EMBL" id="KQ418849">
    <property type="protein sequence ID" value="KOF85581.1"/>
    <property type="molecule type" value="Genomic_DNA"/>
</dbReference>
<keyword evidence="2" id="KW-1003">Cell membrane</keyword>
<accession>A0A0L8H8I0</accession>
<dbReference type="PROSITE" id="PS50262">
    <property type="entry name" value="G_PROTEIN_RECEP_F1_2"/>
    <property type="match status" value="1"/>
</dbReference>
<dbReference type="SMART" id="SM01381">
    <property type="entry name" value="7TM_GPCR_Srsx"/>
    <property type="match status" value="1"/>
</dbReference>
<evidence type="ECO:0000256" key="6">
    <source>
        <dbReference type="ARBA" id="ARBA00023136"/>
    </source>
</evidence>
<dbReference type="Pfam" id="PF00001">
    <property type="entry name" value="7tm_1"/>
    <property type="match status" value="1"/>
</dbReference>
<dbReference type="InterPro" id="IPR000276">
    <property type="entry name" value="GPCR_Rhodpsn"/>
</dbReference>
<comment type="similarity">
    <text evidence="9">Belongs to the G-protein coupled receptor 1 family.</text>
</comment>
<sequence length="338" mass="38940">MDLRYWTNTNNTWITPDDIFAHSAKVIPVIVITVISIFLGTFGNIFTILAIIFTKKLRTTENIFLVNLALADLFVSSFVNIFSLVGAVAGEVYFKDKRVLCVFIGFFCLVCCLVSLFNITAVAFNRFIFICHHNYYRGMFTPTKSLIIAISLWVFAAILECVNFMPWGNHAYDKKTLTCVWDRTASLGNTIFITILGISLPVMITTMSYVMIFYHFYQAKERLNKNRNQSDKKNTLQESKKLMTTLFSLFVVFAICWLPYAFIALTDVYDTFDPLVHIYSVTFAHMNSCLNPVVYVTNNEHFRKAFKKIVLFQCRYEQRKVANCSIQETQLYSITKNG</sequence>
<dbReference type="SUPFAM" id="SSF81321">
    <property type="entry name" value="Family A G protein-coupled receptor-like"/>
    <property type="match status" value="1"/>
</dbReference>
<name>A0A0L8H8I0_OCTBM</name>
<evidence type="ECO:0000256" key="5">
    <source>
        <dbReference type="ARBA" id="ARBA00023040"/>
    </source>
</evidence>
<dbReference type="GO" id="GO:0005886">
    <property type="term" value="C:plasma membrane"/>
    <property type="evidence" value="ECO:0007669"/>
    <property type="project" value="UniProtKB-SubCell"/>
</dbReference>
<proteinExistence type="inferred from homology"/>
<dbReference type="Gene3D" id="1.20.1070.10">
    <property type="entry name" value="Rhodopsin 7-helix transmembrane proteins"/>
    <property type="match status" value="1"/>
</dbReference>
<evidence type="ECO:0000256" key="9">
    <source>
        <dbReference type="RuleBase" id="RU000688"/>
    </source>
</evidence>
<evidence type="ECO:0000313" key="12">
    <source>
        <dbReference type="EMBL" id="KOF85581.1"/>
    </source>
</evidence>
<dbReference type="PRINTS" id="PR00237">
    <property type="entry name" value="GPCRRHODOPSN"/>
</dbReference>
<dbReference type="FunFam" id="1.20.1070.10:FF:000345">
    <property type="entry name" value="40S ribosomal protein S27"/>
    <property type="match status" value="1"/>
</dbReference>
<keyword evidence="4 10" id="KW-1133">Transmembrane helix</keyword>
<keyword evidence="3 9" id="KW-0812">Transmembrane</keyword>
<dbReference type="OrthoDB" id="10044919at2759"/>
<dbReference type="PANTHER" id="PTHR24228">
    <property type="entry name" value="B2 BRADYKININ RECEPTOR/ANGIOTENSIN II RECEPTOR"/>
    <property type="match status" value="1"/>
</dbReference>
<dbReference type="PANTHER" id="PTHR24228:SF75">
    <property type="entry name" value="G-PROTEIN COUPLED RECEPTORS FAMILY 1 PROFILE DOMAIN-CONTAINING PROTEIN"/>
    <property type="match status" value="1"/>
</dbReference>
<evidence type="ECO:0000256" key="3">
    <source>
        <dbReference type="ARBA" id="ARBA00022692"/>
    </source>
</evidence>
<keyword evidence="5 9" id="KW-0297">G-protein coupled receptor</keyword>
<keyword evidence="8 9" id="KW-0807">Transducer</keyword>
<feature type="transmembrane region" description="Helical" evidence="10">
    <location>
        <begin position="64"/>
        <end position="90"/>
    </location>
</feature>
<feature type="domain" description="G-protein coupled receptors family 1 profile" evidence="11">
    <location>
        <begin position="43"/>
        <end position="295"/>
    </location>
</feature>
<reference evidence="12" key="1">
    <citation type="submission" date="2015-07" db="EMBL/GenBank/DDBJ databases">
        <title>MeaNS - Measles Nucleotide Surveillance Program.</title>
        <authorList>
            <person name="Tran T."/>
            <person name="Druce J."/>
        </authorList>
    </citation>
    <scope>NUCLEOTIDE SEQUENCE</scope>
    <source>
        <strain evidence="12">UCB-OBI-ISO-001</strain>
        <tissue evidence="12">Gonad</tissue>
    </source>
</reference>
<dbReference type="GO" id="GO:0004930">
    <property type="term" value="F:G protein-coupled receptor activity"/>
    <property type="evidence" value="ECO:0007669"/>
    <property type="project" value="UniProtKB-KW"/>
</dbReference>
<evidence type="ECO:0000259" key="11">
    <source>
        <dbReference type="PROSITE" id="PS50262"/>
    </source>
</evidence>
<dbReference type="AlphaFoldDB" id="A0A0L8H8I0"/>
<evidence type="ECO:0000256" key="7">
    <source>
        <dbReference type="ARBA" id="ARBA00023170"/>
    </source>
</evidence>
<organism evidence="12">
    <name type="scientific">Octopus bimaculoides</name>
    <name type="common">California two-spotted octopus</name>
    <dbReference type="NCBI Taxonomy" id="37653"/>
    <lineage>
        <taxon>Eukaryota</taxon>
        <taxon>Metazoa</taxon>
        <taxon>Spiralia</taxon>
        <taxon>Lophotrochozoa</taxon>
        <taxon>Mollusca</taxon>
        <taxon>Cephalopoda</taxon>
        <taxon>Coleoidea</taxon>
        <taxon>Octopodiformes</taxon>
        <taxon>Octopoda</taxon>
        <taxon>Incirrata</taxon>
        <taxon>Octopodidae</taxon>
        <taxon>Octopus</taxon>
    </lineage>
</organism>
<evidence type="ECO:0000256" key="1">
    <source>
        <dbReference type="ARBA" id="ARBA00004651"/>
    </source>
</evidence>
<evidence type="ECO:0000256" key="8">
    <source>
        <dbReference type="ARBA" id="ARBA00023224"/>
    </source>
</evidence>
<evidence type="ECO:0000256" key="10">
    <source>
        <dbReference type="SAM" id="Phobius"/>
    </source>
</evidence>
<dbReference type="KEGG" id="obi:106872168"/>
<feature type="transmembrane region" description="Helical" evidence="10">
    <location>
        <begin position="242"/>
        <end position="263"/>
    </location>
</feature>
<keyword evidence="6 10" id="KW-0472">Membrane</keyword>
<dbReference type="OMA" id="TFPYTVV"/>
<feature type="transmembrane region" description="Helical" evidence="10">
    <location>
        <begin position="191"/>
        <end position="217"/>
    </location>
</feature>
<evidence type="ECO:0000256" key="4">
    <source>
        <dbReference type="ARBA" id="ARBA00022989"/>
    </source>
</evidence>
<dbReference type="CDD" id="cd00637">
    <property type="entry name" value="7tm_classA_rhodopsin-like"/>
    <property type="match status" value="1"/>
</dbReference>
<feature type="transmembrane region" description="Helical" evidence="10">
    <location>
        <begin position="102"/>
        <end position="124"/>
    </location>
</feature>
<feature type="transmembrane region" description="Helical" evidence="10">
    <location>
        <begin position="275"/>
        <end position="297"/>
    </location>
</feature>